<dbReference type="PANTHER" id="PTHR15032">
    <property type="entry name" value="N-ACYL-PHOSPHATIDYLETHANOLAMINE-HYDROLYZING PHOSPHOLIPASE D"/>
    <property type="match status" value="1"/>
</dbReference>
<feature type="domain" description="Metallo-beta-lactamase" evidence="1">
    <location>
        <begin position="271"/>
        <end position="429"/>
    </location>
</feature>
<dbReference type="InterPro" id="IPR036866">
    <property type="entry name" value="RibonucZ/Hydroxyglut_hydro"/>
</dbReference>
<gene>
    <name evidence="3" type="ORF">BAL341_1423</name>
</gene>
<dbReference type="EMBL" id="CAAJGR010000082">
    <property type="protein sequence ID" value="VHO03423.1"/>
    <property type="molecule type" value="Genomic_DNA"/>
</dbReference>
<organism evidence="3">
    <name type="scientific">Rheinheimera sp. BAL341</name>
    <dbReference type="NCBI Taxonomy" id="1708203"/>
    <lineage>
        <taxon>Bacteria</taxon>
        <taxon>Pseudomonadati</taxon>
        <taxon>Pseudomonadota</taxon>
        <taxon>Gammaproteobacteria</taxon>
        <taxon>Chromatiales</taxon>
        <taxon>Chromatiaceae</taxon>
        <taxon>Rheinheimera</taxon>
    </lineage>
</organism>
<dbReference type="Pfam" id="PF12706">
    <property type="entry name" value="Lactamase_B_2"/>
    <property type="match status" value="1"/>
</dbReference>
<dbReference type="Gene3D" id="3.60.15.10">
    <property type="entry name" value="Ribonuclease Z/Hydroxyacylglutathione hydrolase-like"/>
    <property type="match status" value="1"/>
</dbReference>
<reference evidence="3" key="1">
    <citation type="submission" date="2019-04" db="EMBL/GenBank/DDBJ databases">
        <authorList>
            <person name="Brambilla D."/>
        </authorList>
    </citation>
    <scope>NUCLEOTIDE SEQUENCE</scope>
    <source>
        <strain evidence="3">BAL1</strain>
    </source>
</reference>
<evidence type="ECO:0000259" key="2">
    <source>
        <dbReference type="Pfam" id="PF18456"/>
    </source>
</evidence>
<dbReference type="InterPro" id="IPR041141">
    <property type="entry name" value="CmlA_N"/>
</dbReference>
<dbReference type="Pfam" id="PF18456">
    <property type="entry name" value="CmlA_N"/>
    <property type="match status" value="1"/>
</dbReference>
<dbReference type="InterPro" id="IPR001279">
    <property type="entry name" value="Metallo-B-lactamas"/>
</dbReference>
<accession>A0A486XNW8</accession>
<dbReference type="GO" id="GO:0005737">
    <property type="term" value="C:cytoplasm"/>
    <property type="evidence" value="ECO:0007669"/>
    <property type="project" value="TreeGrafter"/>
</dbReference>
<sequence length="532" mass="61143">MSEQIYYLREDVYFEPLFNHWYAWSYLIPPVTGARHMVNTHRRIMNSFVKNYHLHILANKEKNMTGGEFLNCTSEQVEDIKFLIEDIDTKQKVLVELSKAVEELNQLMSEHTSGTSIDYLYPKVPQCLKGMVEIFMDLEHRPSYRFIEPLVYKSELYKPQLQSVSFGILSEDNERPFILSTPRLPDDKHLQLNLRFDSIILDRLFSSRYMPLSEEEINGIFEGVESRGGLNHWCLFTKEKSPYQPEKVTEGVKLEFIGHAGFLVETAEVAILIDPVIASRGKTHADEIFGYTQLPEKIDFICLTHSHQDHINLETLLQLRHKTNKILVPKNNGGSLADPSMRLMLKQLGFDVDEIDDLDEIDVPGGKIVGIPFLGEHGDLNIRTKSAWFIELLGKRIFFGADSSNPDNNLYQHLARDYGDLDLLAIGMECVGAPYTWLYGALHTQPVSKVIRNSRRLNGSDYEQAFPMVEAFRAKRLCIYALGMEPWYKYFMGIDYDDDSAQIRESGKLLEACQKINVPGEMLVGRKTIHFT</sequence>
<evidence type="ECO:0000259" key="1">
    <source>
        <dbReference type="Pfam" id="PF12706"/>
    </source>
</evidence>
<dbReference type="PANTHER" id="PTHR15032:SF4">
    <property type="entry name" value="N-ACYL-PHOSPHATIDYLETHANOLAMINE-HYDROLYZING PHOSPHOLIPASE D"/>
    <property type="match status" value="1"/>
</dbReference>
<dbReference type="SUPFAM" id="SSF56281">
    <property type="entry name" value="Metallo-hydrolase/oxidoreductase"/>
    <property type="match status" value="1"/>
</dbReference>
<dbReference type="AlphaFoldDB" id="A0A486XNW8"/>
<name>A0A486XNW8_9GAMM</name>
<protein>
    <submittedName>
        <fullName evidence="3">Polyketide synthase</fullName>
    </submittedName>
</protein>
<feature type="domain" description="Diiron non-heme beta-hydroxylase N-terminal" evidence="2">
    <location>
        <begin position="7"/>
        <end position="238"/>
    </location>
</feature>
<proteinExistence type="predicted"/>
<evidence type="ECO:0000313" key="3">
    <source>
        <dbReference type="EMBL" id="VHO03423.1"/>
    </source>
</evidence>